<gene>
    <name evidence="1" type="ORF">QE152_g41047</name>
</gene>
<protein>
    <submittedName>
        <fullName evidence="1">Uncharacterized protein</fullName>
    </submittedName>
</protein>
<proteinExistence type="predicted"/>
<accession>A0AAW1H3G9</accession>
<organism evidence="1 2">
    <name type="scientific">Popillia japonica</name>
    <name type="common">Japanese beetle</name>
    <dbReference type="NCBI Taxonomy" id="7064"/>
    <lineage>
        <taxon>Eukaryota</taxon>
        <taxon>Metazoa</taxon>
        <taxon>Ecdysozoa</taxon>
        <taxon>Arthropoda</taxon>
        <taxon>Hexapoda</taxon>
        <taxon>Insecta</taxon>
        <taxon>Pterygota</taxon>
        <taxon>Neoptera</taxon>
        <taxon>Endopterygota</taxon>
        <taxon>Coleoptera</taxon>
        <taxon>Polyphaga</taxon>
        <taxon>Scarabaeiformia</taxon>
        <taxon>Scarabaeidae</taxon>
        <taxon>Rutelinae</taxon>
        <taxon>Popillia</taxon>
    </lineage>
</organism>
<comment type="caution">
    <text evidence="1">The sequence shown here is derived from an EMBL/GenBank/DDBJ whole genome shotgun (WGS) entry which is preliminary data.</text>
</comment>
<feature type="non-terminal residue" evidence="1">
    <location>
        <position position="1"/>
    </location>
</feature>
<name>A0AAW1H3G9_POPJA</name>
<keyword evidence="2" id="KW-1185">Reference proteome</keyword>
<dbReference type="EMBL" id="JASPKY010001832">
    <property type="protein sequence ID" value="KAK9670996.1"/>
    <property type="molecule type" value="Genomic_DNA"/>
</dbReference>
<dbReference type="AlphaFoldDB" id="A0AAW1H3G9"/>
<evidence type="ECO:0000313" key="1">
    <source>
        <dbReference type="EMBL" id="KAK9670996.1"/>
    </source>
</evidence>
<reference evidence="1 2" key="1">
    <citation type="journal article" date="2024" name="BMC Genomics">
        <title>De novo assembly and annotation of Popillia japonica's genome with initial clues to its potential as an invasive pest.</title>
        <authorList>
            <person name="Cucini C."/>
            <person name="Boschi S."/>
            <person name="Funari R."/>
            <person name="Cardaioli E."/>
            <person name="Iannotti N."/>
            <person name="Marturano G."/>
            <person name="Paoli F."/>
            <person name="Bruttini M."/>
            <person name="Carapelli A."/>
            <person name="Frati F."/>
            <person name="Nardi F."/>
        </authorList>
    </citation>
    <scope>NUCLEOTIDE SEQUENCE [LARGE SCALE GENOMIC DNA]</scope>
    <source>
        <strain evidence="1">DMR45628</strain>
    </source>
</reference>
<sequence>STLQNELRELKEECKVNDFSNVDKDTPDVFMMEKIVQEVAEREKRRNNLIIFNVPELEGGSKTDQVAADTASVADILKIVDISLERVSPTRLETWLSPDIRDSEVLDDRFYVLRKDRSCETILRKTGGGVLIPANNTYKY</sequence>
<evidence type="ECO:0000313" key="2">
    <source>
        <dbReference type="Proteomes" id="UP001458880"/>
    </source>
</evidence>
<dbReference type="Proteomes" id="UP001458880">
    <property type="component" value="Unassembled WGS sequence"/>
</dbReference>